<organism evidence="1">
    <name type="scientific">Arundo donax</name>
    <name type="common">Giant reed</name>
    <name type="synonym">Donax arundinaceus</name>
    <dbReference type="NCBI Taxonomy" id="35708"/>
    <lineage>
        <taxon>Eukaryota</taxon>
        <taxon>Viridiplantae</taxon>
        <taxon>Streptophyta</taxon>
        <taxon>Embryophyta</taxon>
        <taxon>Tracheophyta</taxon>
        <taxon>Spermatophyta</taxon>
        <taxon>Magnoliopsida</taxon>
        <taxon>Liliopsida</taxon>
        <taxon>Poales</taxon>
        <taxon>Poaceae</taxon>
        <taxon>PACMAD clade</taxon>
        <taxon>Arundinoideae</taxon>
        <taxon>Arundineae</taxon>
        <taxon>Arundo</taxon>
    </lineage>
</organism>
<sequence length="41" mass="4368">MHELVMRRSLAVAPNLLLSSNSPAQACSCAVSSLFFNTSTI</sequence>
<dbReference type="EMBL" id="GBRH01272932">
    <property type="protein sequence ID" value="JAD24963.1"/>
    <property type="molecule type" value="Transcribed_RNA"/>
</dbReference>
<reference evidence="1" key="2">
    <citation type="journal article" date="2015" name="Data Brief">
        <title>Shoot transcriptome of the giant reed, Arundo donax.</title>
        <authorList>
            <person name="Barrero R.A."/>
            <person name="Guerrero F.D."/>
            <person name="Moolhuijzen P."/>
            <person name="Goolsby J.A."/>
            <person name="Tidwell J."/>
            <person name="Bellgard S.E."/>
            <person name="Bellgard M.I."/>
        </authorList>
    </citation>
    <scope>NUCLEOTIDE SEQUENCE</scope>
    <source>
        <tissue evidence="1">Shoot tissue taken approximately 20 cm above the soil surface</tissue>
    </source>
</reference>
<evidence type="ECO:0000313" key="1">
    <source>
        <dbReference type="EMBL" id="JAD24963.1"/>
    </source>
</evidence>
<protein>
    <submittedName>
        <fullName evidence="1">Uncharacterized protein</fullName>
    </submittedName>
</protein>
<reference evidence="1" key="1">
    <citation type="submission" date="2014-09" db="EMBL/GenBank/DDBJ databases">
        <authorList>
            <person name="Magalhaes I.L.F."/>
            <person name="Oliveira U."/>
            <person name="Santos F.R."/>
            <person name="Vidigal T.H.D.A."/>
            <person name="Brescovit A.D."/>
            <person name="Santos A.J."/>
        </authorList>
    </citation>
    <scope>NUCLEOTIDE SEQUENCE</scope>
    <source>
        <tissue evidence="1">Shoot tissue taken approximately 20 cm above the soil surface</tissue>
    </source>
</reference>
<dbReference type="AlphaFoldDB" id="A0A0A8YGM7"/>
<proteinExistence type="predicted"/>
<accession>A0A0A8YGM7</accession>
<name>A0A0A8YGM7_ARUDO</name>